<evidence type="ECO:0000256" key="6">
    <source>
        <dbReference type="SAM" id="Phobius"/>
    </source>
</evidence>
<dbReference type="Pfam" id="PF01650">
    <property type="entry name" value="Peptidase_C13"/>
    <property type="match status" value="1"/>
</dbReference>
<evidence type="ECO:0000313" key="8">
    <source>
        <dbReference type="EMBL" id="KAE9407076.1"/>
    </source>
</evidence>
<feature type="chain" id="PRO_5028460742" description="GPI-anchor transamidase" evidence="7">
    <location>
        <begin position="20"/>
        <end position="394"/>
    </location>
</feature>
<evidence type="ECO:0000256" key="2">
    <source>
        <dbReference type="ARBA" id="ARBA00009941"/>
    </source>
</evidence>
<keyword evidence="6" id="KW-0472">Membrane</keyword>
<dbReference type="InterPro" id="IPR001096">
    <property type="entry name" value="Peptidase_C13"/>
</dbReference>
<dbReference type="FunFam" id="3.40.50.1460:FF:000016">
    <property type="entry name" value="GPI-anchor transamidase, putative"/>
    <property type="match status" value="1"/>
</dbReference>
<evidence type="ECO:0000256" key="5">
    <source>
        <dbReference type="PIRSR" id="PIRSR019663-1"/>
    </source>
</evidence>
<keyword evidence="6" id="KW-0812">Transmembrane</keyword>
<dbReference type="GO" id="GO:0003923">
    <property type="term" value="F:GPI-anchor transamidase activity"/>
    <property type="evidence" value="ECO:0007669"/>
    <property type="project" value="InterPro"/>
</dbReference>
<evidence type="ECO:0000256" key="4">
    <source>
        <dbReference type="ARBA" id="ARBA00022729"/>
    </source>
</evidence>
<dbReference type="GO" id="GO:0006508">
    <property type="term" value="P:proteolysis"/>
    <property type="evidence" value="ECO:0007669"/>
    <property type="project" value="InterPro"/>
</dbReference>
<keyword evidence="9" id="KW-1185">Reference proteome</keyword>
<evidence type="ECO:0008006" key="10">
    <source>
        <dbReference type="Google" id="ProtNLM"/>
    </source>
</evidence>
<organism evidence="8 9">
    <name type="scientific">Gymnopus androsaceus JB14</name>
    <dbReference type="NCBI Taxonomy" id="1447944"/>
    <lineage>
        <taxon>Eukaryota</taxon>
        <taxon>Fungi</taxon>
        <taxon>Dikarya</taxon>
        <taxon>Basidiomycota</taxon>
        <taxon>Agaricomycotina</taxon>
        <taxon>Agaricomycetes</taxon>
        <taxon>Agaricomycetidae</taxon>
        <taxon>Agaricales</taxon>
        <taxon>Marasmiineae</taxon>
        <taxon>Omphalotaceae</taxon>
        <taxon>Gymnopus</taxon>
    </lineage>
</organism>
<dbReference type="OrthoDB" id="192611at2759"/>
<dbReference type="GO" id="GO:0042765">
    <property type="term" value="C:GPI-anchor transamidase complex"/>
    <property type="evidence" value="ECO:0007669"/>
    <property type="project" value="InterPro"/>
</dbReference>
<dbReference type="InterPro" id="IPR028361">
    <property type="entry name" value="GPI_transamidase"/>
</dbReference>
<evidence type="ECO:0000313" key="9">
    <source>
        <dbReference type="Proteomes" id="UP000799118"/>
    </source>
</evidence>
<keyword evidence="4 7" id="KW-0732">Signal</keyword>
<dbReference type="PRINTS" id="PR00776">
    <property type="entry name" value="HEMOGLOBNASE"/>
</dbReference>
<sequence>MKFLLNWLWLLAGIHYAAGEHTNNWAVLVCSSRYWFNYRHMANALGMYRTVKRLGIPDSQIILMLADDAACNSRNKFAGSVYANTGRELDLYGDNIEVDYRGYEVTVENFLRLLTGRHDESIPRSKRLLTDKNSNIFIYLTGHGGNEFLKFQDNEEVSAHDISDALHQMHQAGRYNEIFFMVDTCQANSMYSTLYSPGILATGSSVVGENSYSHENDYDVGVAVIDSYTHYVLEYMERVNKTSRLTMADLFASYDVPKIGSHPGVRSDLFQRPLGPQQQHPMAEYGRGPGWKVEGEWQGREGEQGKMGKEALITDFFGGVVSVNADEDAGDVSQFEPCDDAVLHKSLKSSPVVSSSSFLPTSRLPSSGSLYPILRASAAFLLLGGLFVFVFIGV</sequence>
<feature type="active site" description="Nucleophile" evidence="5">
    <location>
        <position position="185"/>
    </location>
</feature>
<dbReference type="GO" id="GO:0016255">
    <property type="term" value="P:attachment of GPI anchor to protein"/>
    <property type="evidence" value="ECO:0007669"/>
    <property type="project" value="InterPro"/>
</dbReference>
<comment type="similarity">
    <text evidence="2">Belongs to the peptidase C13 family.</text>
</comment>
<accession>A0A6A4I8Z8</accession>
<dbReference type="UniPathway" id="UPA00196"/>
<dbReference type="PANTHER" id="PTHR48067:SF1">
    <property type="entry name" value="GPI-ANCHOR TRANSAMIDASE"/>
    <property type="match status" value="1"/>
</dbReference>
<keyword evidence="6" id="KW-1133">Transmembrane helix</keyword>
<dbReference type="PIRSF" id="PIRSF500138">
    <property type="entry name" value="GPI8"/>
    <property type="match status" value="1"/>
</dbReference>
<dbReference type="PANTHER" id="PTHR48067">
    <property type="entry name" value="GPI-ANCHOR TRANSAMIDASE"/>
    <property type="match status" value="1"/>
</dbReference>
<name>A0A6A4I8Z8_9AGAR</name>
<gene>
    <name evidence="8" type="ORF">BT96DRAFT_875051</name>
</gene>
<evidence type="ECO:0000256" key="1">
    <source>
        <dbReference type="ARBA" id="ARBA00004687"/>
    </source>
</evidence>
<protein>
    <recommendedName>
        <fullName evidence="10">GPI-anchor transamidase</fullName>
    </recommendedName>
</protein>
<feature type="transmembrane region" description="Helical" evidence="6">
    <location>
        <begin position="370"/>
        <end position="392"/>
    </location>
</feature>
<proteinExistence type="inferred from homology"/>
<feature type="signal peptide" evidence="7">
    <location>
        <begin position="1"/>
        <end position="19"/>
    </location>
</feature>
<comment type="pathway">
    <text evidence="1">Glycolipid biosynthesis; glycosylphosphatidylinositol-anchor biosynthesis.</text>
</comment>
<feature type="active site" evidence="5">
    <location>
        <position position="143"/>
    </location>
</feature>
<dbReference type="Gene3D" id="3.40.50.1460">
    <property type="match status" value="1"/>
</dbReference>
<keyword evidence="3" id="KW-0337">GPI-anchor biosynthesis</keyword>
<dbReference type="PIRSF" id="PIRSF019663">
    <property type="entry name" value="Legumain"/>
    <property type="match status" value="1"/>
</dbReference>
<reference evidence="8" key="1">
    <citation type="journal article" date="2019" name="Environ. Microbiol.">
        <title>Fungal ecological strategies reflected in gene transcription - a case study of two litter decomposers.</title>
        <authorList>
            <person name="Barbi F."/>
            <person name="Kohler A."/>
            <person name="Barry K."/>
            <person name="Baskaran P."/>
            <person name="Daum C."/>
            <person name="Fauchery L."/>
            <person name="Ihrmark K."/>
            <person name="Kuo A."/>
            <person name="LaButti K."/>
            <person name="Lipzen A."/>
            <person name="Morin E."/>
            <person name="Grigoriev I.V."/>
            <person name="Henrissat B."/>
            <person name="Lindahl B."/>
            <person name="Martin F."/>
        </authorList>
    </citation>
    <scope>NUCLEOTIDE SEQUENCE</scope>
    <source>
        <strain evidence="8">JB14</strain>
    </source>
</reference>
<dbReference type="GO" id="GO:0006506">
    <property type="term" value="P:GPI anchor biosynthetic process"/>
    <property type="evidence" value="ECO:0007669"/>
    <property type="project" value="UniProtKB-UniPathway"/>
</dbReference>
<dbReference type="EMBL" id="ML769398">
    <property type="protein sequence ID" value="KAE9407076.1"/>
    <property type="molecule type" value="Genomic_DNA"/>
</dbReference>
<evidence type="ECO:0000256" key="3">
    <source>
        <dbReference type="ARBA" id="ARBA00022502"/>
    </source>
</evidence>
<evidence type="ECO:0000256" key="7">
    <source>
        <dbReference type="SAM" id="SignalP"/>
    </source>
</evidence>
<dbReference type="Proteomes" id="UP000799118">
    <property type="component" value="Unassembled WGS sequence"/>
</dbReference>
<dbReference type="AlphaFoldDB" id="A0A6A4I8Z8"/>